<organism evidence="3 4">
    <name type="scientific">Actinokineospora bangkokensis</name>
    <dbReference type="NCBI Taxonomy" id="1193682"/>
    <lineage>
        <taxon>Bacteria</taxon>
        <taxon>Bacillati</taxon>
        <taxon>Actinomycetota</taxon>
        <taxon>Actinomycetes</taxon>
        <taxon>Pseudonocardiales</taxon>
        <taxon>Pseudonocardiaceae</taxon>
        <taxon>Actinokineospora</taxon>
    </lineage>
</organism>
<evidence type="ECO:0000313" key="4">
    <source>
        <dbReference type="Proteomes" id="UP000186040"/>
    </source>
</evidence>
<dbReference type="SUPFAM" id="SSF55031">
    <property type="entry name" value="Bacterial exopeptidase dimerisation domain"/>
    <property type="match status" value="1"/>
</dbReference>
<dbReference type="Proteomes" id="UP000186040">
    <property type="component" value="Unassembled WGS sequence"/>
</dbReference>
<dbReference type="GO" id="GO:0005737">
    <property type="term" value="C:cytoplasm"/>
    <property type="evidence" value="ECO:0007669"/>
    <property type="project" value="TreeGrafter"/>
</dbReference>
<dbReference type="InterPro" id="IPR052030">
    <property type="entry name" value="Peptidase_M20/M20A_hydrolases"/>
</dbReference>
<reference evidence="3 4" key="1">
    <citation type="submission" date="2016-10" db="EMBL/GenBank/DDBJ databases">
        <title>The Draft Genome Sequence of Actinokineospora bangkokensis 44EHWT reveals the biosynthetic pathway of antifungal compounds Thailandins with unusual extender unit butylmalonyl-CoA.</title>
        <authorList>
            <person name="Greule A."/>
            <person name="Intra B."/>
            <person name="Flemming S."/>
            <person name="Rommel M.G."/>
            <person name="Panbangred W."/>
            <person name="Bechthold A."/>
        </authorList>
    </citation>
    <scope>NUCLEOTIDE SEQUENCE [LARGE SCALE GENOMIC DNA]</scope>
    <source>
        <strain evidence="3 4">44EHW</strain>
    </source>
</reference>
<dbReference type="InterPro" id="IPR017144">
    <property type="entry name" value="Xaa-Arg_dipeptidase"/>
</dbReference>
<comment type="caution">
    <text evidence="3">The sequence shown here is derived from an EMBL/GenBank/DDBJ whole genome shotgun (WGS) entry which is preliminary data.</text>
</comment>
<comment type="similarity">
    <text evidence="1">Belongs to the peptidase M20A family.</text>
</comment>
<evidence type="ECO:0000313" key="3">
    <source>
        <dbReference type="EMBL" id="OLR93318.1"/>
    </source>
</evidence>
<dbReference type="PIRSF" id="PIRSF037226">
    <property type="entry name" value="Amidohydrolase_ACY1L2_prd"/>
    <property type="match status" value="1"/>
</dbReference>
<evidence type="ECO:0000256" key="1">
    <source>
        <dbReference type="PIRNR" id="PIRNR037226"/>
    </source>
</evidence>
<dbReference type="GO" id="GO:0071713">
    <property type="term" value="F:para-aminobenzoyl-glutamate hydrolase activity"/>
    <property type="evidence" value="ECO:0007669"/>
    <property type="project" value="TreeGrafter"/>
</dbReference>
<dbReference type="RefSeq" id="WP_075975020.1">
    <property type="nucleotide sequence ID" value="NZ_MKQR01000011.1"/>
</dbReference>
<dbReference type="NCBIfam" id="TIGR01891">
    <property type="entry name" value="amidohydrolases"/>
    <property type="match status" value="1"/>
</dbReference>
<dbReference type="PANTHER" id="PTHR30575">
    <property type="entry name" value="PEPTIDASE M20"/>
    <property type="match status" value="1"/>
</dbReference>
<keyword evidence="3" id="KW-0378">Hydrolase</keyword>
<protein>
    <recommendedName>
        <fullName evidence="1">Peptidase M20 domain-containing protein 2</fullName>
    </recommendedName>
</protein>
<feature type="domain" description="Peptidase M20 dimerisation" evidence="2">
    <location>
        <begin position="171"/>
        <end position="262"/>
    </location>
</feature>
<dbReference type="Pfam" id="PF01546">
    <property type="entry name" value="Peptidase_M20"/>
    <property type="match status" value="1"/>
</dbReference>
<proteinExistence type="inferred from homology"/>
<evidence type="ECO:0000259" key="2">
    <source>
        <dbReference type="Pfam" id="PF07687"/>
    </source>
</evidence>
<gene>
    <name evidence="3" type="ORF">BJP25_17740</name>
</gene>
<name>A0A1Q9LMR1_9PSEU</name>
<dbReference type="Gene3D" id="3.30.70.360">
    <property type="match status" value="1"/>
</dbReference>
<dbReference type="PANTHER" id="PTHR30575:SF0">
    <property type="entry name" value="XAA-ARG DIPEPTIDASE"/>
    <property type="match status" value="1"/>
</dbReference>
<dbReference type="EMBL" id="MKQR01000011">
    <property type="protein sequence ID" value="OLR93318.1"/>
    <property type="molecule type" value="Genomic_DNA"/>
</dbReference>
<dbReference type="GO" id="GO:0016805">
    <property type="term" value="F:dipeptidase activity"/>
    <property type="evidence" value="ECO:0007669"/>
    <property type="project" value="InterPro"/>
</dbReference>
<keyword evidence="4" id="KW-1185">Reference proteome</keyword>
<dbReference type="InterPro" id="IPR036264">
    <property type="entry name" value="Bact_exopeptidase_dim_dom"/>
</dbReference>
<dbReference type="InterPro" id="IPR011650">
    <property type="entry name" value="Peptidase_M20_dimer"/>
</dbReference>
<dbReference type="AlphaFoldDB" id="A0A1Q9LMR1"/>
<dbReference type="SUPFAM" id="SSF53187">
    <property type="entry name" value="Zn-dependent exopeptidases"/>
    <property type="match status" value="1"/>
</dbReference>
<dbReference type="InterPro" id="IPR017439">
    <property type="entry name" value="Amidohydrolase"/>
</dbReference>
<dbReference type="Gene3D" id="3.40.630.10">
    <property type="entry name" value="Zn peptidases"/>
    <property type="match status" value="1"/>
</dbReference>
<dbReference type="Pfam" id="PF07687">
    <property type="entry name" value="M20_dimer"/>
    <property type="match status" value="1"/>
</dbReference>
<dbReference type="OrthoDB" id="9781032at2"/>
<dbReference type="GO" id="GO:0046657">
    <property type="term" value="P:folic acid catabolic process"/>
    <property type="evidence" value="ECO:0007669"/>
    <property type="project" value="TreeGrafter"/>
</dbReference>
<accession>A0A1Q9LMR1</accession>
<dbReference type="InterPro" id="IPR002933">
    <property type="entry name" value="Peptidase_M20"/>
</dbReference>
<sequence length="392" mass="40801">MPTPDDPHQSITRRVADLADEVWATACALHADPECAFDEHRAAALLSTALERGGYGVRRGVAGMPTAFTGEAGSGGPSVALLMEYDALPGMGHACGHNLIAAAGLGAALAVRPLLDRVPGRVLAVGSPAEEGGGGKVAEVRAGVFDGVDAALMVHPGVHSWSWAPLTAQVELEVVFHGRAAHPTGNPAEGRDALAALVQLYTTLGALRPHLPPGAHVQGIITEGGVATNVVPDRAVGRFGLRAATTTALRGLVDRVEEAARSMAWVTETTVEVHALREPYAHFRRNEALADRFAEHLPFALALPTPGVQLGSSDMGNVSVEVPAIHPFLAITGPGGSDHTPEFARAAAGPRAREVVLAAAEALAHTAADVLLDDGLRERAWAEFRERGRVEA</sequence>
<dbReference type="STRING" id="1193682.BJP25_17740"/>